<accession>A0A9P8CE52</accession>
<dbReference type="Proteomes" id="UP000887226">
    <property type="component" value="Unassembled WGS sequence"/>
</dbReference>
<reference evidence="1" key="1">
    <citation type="journal article" date="2021" name="IMA Fungus">
        <title>Genomic characterization of three marine fungi, including Emericellopsis atlantica sp. nov. with signatures of a generalist lifestyle and marine biomass degradation.</title>
        <authorList>
            <person name="Hagestad O.C."/>
            <person name="Hou L."/>
            <person name="Andersen J.H."/>
            <person name="Hansen E.H."/>
            <person name="Altermark B."/>
            <person name="Li C."/>
            <person name="Kuhnert E."/>
            <person name="Cox R.J."/>
            <person name="Crous P.W."/>
            <person name="Spatafora J.W."/>
            <person name="Lail K."/>
            <person name="Amirebrahimi M."/>
            <person name="Lipzen A."/>
            <person name="Pangilinan J."/>
            <person name="Andreopoulos W."/>
            <person name="Hayes R.D."/>
            <person name="Ng V."/>
            <person name="Grigoriev I.V."/>
            <person name="Jackson S.A."/>
            <person name="Sutton T.D.S."/>
            <person name="Dobson A.D.W."/>
            <person name="Rama T."/>
        </authorList>
    </citation>
    <scope>NUCLEOTIDE SEQUENCE</scope>
    <source>
        <strain evidence="1">TRa3180A</strain>
    </source>
</reference>
<dbReference type="EMBL" id="MU254131">
    <property type="protein sequence ID" value="KAG9241966.1"/>
    <property type="molecule type" value="Genomic_DNA"/>
</dbReference>
<organism evidence="1 2">
    <name type="scientific">Calycina marina</name>
    <dbReference type="NCBI Taxonomy" id="1763456"/>
    <lineage>
        <taxon>Eukaryota</taxon>
        <taxon>Fungi</taxon>
        <taxon>Dikarya</taxon>
        <taxon>Ascomycota</taxon>
        <taxon>Pezizomycotina</taxon>
        <taxon>Leotiomycetes</taxon>
        <taxon>Helotiales</taxon>
        <taxon>Pezizellaceae</taxon>
        <taxon>Calycina</taxon>
    </lineage>
</organism>
<dbReference type="OrthoDB" id="17560at2759"/>
<name>A0A9P8CE52_9HELO</name>
<protein>
    <submittedName>
        <fullName evidence="1">Uncharacterized protein</fullName>
    </submittedName>
</protein>
<evidence type="ECO:0000313" key="1">
    <source>
        <dbReference type="EMBL" id="KAG9241966.1"/>
    </source>
</evidence>
<sequence length="55" mass="5871">MFDDCGATAVRWNGTPTGHEAKLGDNAVYIVGTNTKAAVLFVHDVFGWKLTTIGC</sequence>
<keyword evidence="2" id="KW-1185">Reference proteome</keyword>
<gene>
    <name evidence="1" type="ORF">BJ878DRAFT_196173</name>
</gene>
<comment type="caution">
    <text evidence="1">The sequence shown here is derived from an EMBL/GenBank/DDBJ whole genome shotgun (WGS) entry which is preliminary data.</text>
</comment>
<dbReference type="AlphaFoldDB" id="A0A9P8CE52"/>
<proteinExistence type="predicted"/>
<evidence type="ECO:0000313" key="2">
    <source>
        <dbReference type="Proteomes" id="UP000887226"/>
    </source>
</evidence>